<dbReference type="GO" id="GO:0005102">
    <property type="term" value="F:signaling receptor binding"/>
    <property type="evidence" value="ECO:0007669"/>
    <property type="project" value="InterPro"/>
</dbReference>
<feature type="compositionally biased region" description="Polar residues" evidence="3">
    <location>
        <begin position="431"/>
        <end position="445"/>
    </location>
</feature>
<feature type="coiled-coil region" evidence="2">
    <location>
        <begin position="865"/>
        <end position="892"/>
    </location>
</feature>
<feature type="compositionally biased region" description="Polar residues" evidence="3">
    <location>
        <begin position="619"/>
        <end position="642"/>
    </location>
</feature>
<feature type="domain" description="ITPR-interacting" evidence="4">
    <location>
        <begin position="111"/>
        <end position="263"/>
    </location>
</feature>
<accession>A0A8J6KV38</accession>
<dbReference type="PANTHER" id="PTHR17469">
    <property type="entry name" value="SPERM SPECIFIC ANTIGEN 2-RELATED"/>
    <property type="match status" value="1"/>
</dbReference>
<dbReference type="PANTHER" id="PTHR17469:SF14">
    <property type="entry name" value="PROTEIN ITPRID1"/>
    <property type="match status" value="1"/>
</dbReference>
<dbReference type="SMART" id="SM01257">
    <property type="entry name" value="KRAP_IP3R_bind"/>
    <property type="match status" value="1"/>
</dbReference>
<evidence type="ECO:0000259" key="4">
    <source>
        <dbReference type="SMART" id="SM01257"/>
    </source>
</evidence>
<feature type="region of interest" description="Disordered" evidence="3">
    <location>
        <begin position="994"/>
        <end position="1024"/>
    </location>
</feature>
<evidence type="ECO:0000256" key="1">
    <source>
        <dbReference type="ARBA" id="ARBA00023054"/>
    </source>
</evidence>
<comment type="caution">
    <text evidence="5">The sequence shown here is derived from an EMBL/GenBank/DDBJ whole genome shotgun (WGS) entry which is preliminary data.</text>
</comment>
<dbReference type="InterPro" id="IPR029326">
    <property type="entry name" value="SSFA2_C"/>
</dbReference>
<feature type="region of interest" description="Disordered" evidence="3">
    <location>
        <begin position="224"/>
        <end position="288"/>
    </location>
</feature>
<dbReference type="Pfam" id="PF14722">
    <property type="entry name" value="KRAP_IP3R_bind"/>
    <property type="match status" value="1"/>
</dbReference>
<keyword evidence="1 2" id="KW-0175">Coiled coil</keyword>
<feature type="region of interest" description="Disordered" evidence="3">
    <location>
        <begin position="407"/>
        <end position="475"/>
    </location>
</feature>
<gene>
    <name evidence="5" type="ORF">LTLLF_156005</name>
</gene>
<name>A0A8J6KV38_MICOH</name>
<proteinExistence type="predicted"/>
<dbReference type="EMBL" id="JAATJU010022554">
    <property type="protein sequence ID" value="KAH0510279.1"/>
    <property type="molecule type" value="Genomic_DNA"/>
</dbReference>
<feature type="compositionally biased region" description="Basic and acidic residues" evidence="3">
    <location>
        <begin position="1056"/>
        <end position="1069"/>
    </location>
</feature>
<feature type="region of interest" description="Disordered" evidence="3">
    <location>
        <begin position="619"/>
        <end position="662"/>
    </location>
</feature>
<feature type="compositionally biased region" description="Basic and acidic residues" evidence="3">
    <location>
        <begin position="9"/>
        <end position="21"/>
    </location>
</feature>
<evidence type="ECO:0000256" key="3">
    <source>
        <dbReference type="SAM" id="MobiDB-lite"/>
    </source>
</evidence>
<reference evidence="5" key="1">
    <citation type="submission" date="2020-03" db="EMBL/GenBank/DDBJ databases">
        <title>Studies in the Genomics of Life Span.</title>
        <authorList>
            <person name="Glass D."/>
        </authorList>
    </citation>
    <scope>NUCLEOTIDE SEQUENCE</scope>
    <source>
        <strain evidence="5">LTLLF</strain>
        <tissue evidence="5">Muscle</tissue>
    </source>
</reference>
<evidence type="ECO:0000256" key="2">
    <source>
        <dbReference type="SAM" id="Coils"/>
    </source>
</evidence>
<dbReference type="InterPro" id="IPR043444">
    <property type="entry name" value="TESPA1-like"/>
</dbReference>
<feature type="region of interest" description="Disordered" evidence="3">
    <location>
        <begin position="1"/>
        <end position="21"/>
    </location>
</feature>
<evidence type="ECO:0000313" key="6">
    <source>
        <dbReference type="Proteomes" id="UP000710432"/>
    </source>
</evidence>
<dbReference type="Pfam" id="PF14723">
    <property type="entry name" value="SSFA2_C"/>
    <property type="match status" value="1"/>
</dbReference>
<feature type="region of interest" description="Disordered" evidence="3">
    <location>
        <begin position="1042"/>
        <end position="1072"/>
    </location>
</feature>
<dbReference type="Proteomes" id="UP000710432">
    <property type="component" value="Unassembled WGS sequence"/>
</dbReference>
<feature type="compositionally biased region" description="Basic and acidic residues" evidence="3">
    <location>
        <begin position="1007"/>
        <end position="1018"/>
    </location>
</feature>
<dbReference type="InterPro" id="IPR029325">
    <property type="entry name" value="ITPR-bd"/>
</dbReference>
<dbReference type="AlphaFoldDB" id="A0A8J6KV38"/>
<sequence>MMEKLQGSDTHRASLEKSKREILRHTKRAWAPMDGHPLPGSEEESTMVTMHVQENSKQESIQQWLDSGYFVSVNENFQQAINHSASLQEQGMVQMTVKDYMRSLHQFSETPTLSRGTSFNSCYSTTGVPQSIPEWLEFWEKDPVEILLDLGFGADEPDICTQIPARFLGYSSAARGINIRVFLEAQKQRMDFENPDLYGRFRQLEILDHVTNAFSSLLNDVNTTQSQDEEKVEREGVQNPTSTGAKEHRRRMSQLLKRTSRQTIRRDGNPALSESFKTEDGISSLPTKPWESRLGLQMASTSHDGGQVPFSTEHGSAQVCIDLSPCLPPHALLDKQLAKQSPHTRVPEGSVRRKIWKEKWIPMDKLKNLSHIVSKGVDSFEMEEVQSFDEDTGNPLNLISGIAGSRVDRTNSCQSDSSGFLEELPEPHPFQVSSLPGNQSSTNCKGSKPRDQSHRPPSWHDCQQESSDSKFKSMVSSSFSSHDESILERKVSASVEEEKFQLEAMEGQPEIVNPDMTLTKPQMVEDYPGSLVGTLVTSTCDNTMRIMVNPVTEKEDRSLRHKDTGKLLIQGCHFESPTSSGMDHTPDNFYHVNSEIPGTEDSSKVYPDTKQSWVVQERLTQPSQQHRGAMSWSSDLVQNSEKSIPHLEKPPGGDPTDSKAASSWSVTTQISYNPVSTAQSISDLRTCYKGTALEGSPCDPVNTIDPRLQTKAKQVNDVAIQTCAYECKPSFSYNKALNRRPWPLTKSISLDTGFPSTSSTDLCHIIPAHCCVYCHHCPNCQGRRQSPGPEPSFCRHFLHSQADDPEARFMKTLKILQDTTVGDLCSCTVYEMETMKMVCQSFQEHLEEMEQHFAEQQALFHRDMSEEEREEAEDLRTLREALRQQVAELAFQLGDRARQIKEGILLHLDRLSEELPEHYANLQQCNWTEGRHGQRSSVQTHTVAPDSVLPASCGQQTPCLGVIQPFGLGHSDLEIRDDLSDQFIKDCDLKKKQRKGKNAQATLNVESEQKKPRRKDTPALHIPPFLPGVIPEHLIKRYNVPERVPKGKTGPALHNADTEQKRPRRKDTPALHMPPFVAGLTLLGDESPRVIMEDEEKDSDKLAI</sequence>
<evidence type="ECO:0000313" key="5">
    <source>
        <dbReference type="EMBL" id="KAH0510279.1"/>
    </source>
</evidence>
<organism evidence="5 6">
    <name type="scientific">Microtus ochrogaster</name>
    <name type="common">Prairie vole</name>
    <dbReference type="NCBI Taxonomy" id="79684"/>
    <lineage>
        <taxon>Eukaryota</taxon>
        <taxon>Metazoa</taxon>
        <taxon>Chordata</taxon>
        <taxon>Craniata</taxon>
        <taxon>Vertebrata</taxon>
        <taxon>Euteleostomi</taxon>
        <taxon>Mammalia</taxon>
        <taxon>Eutheria</taxon>
        <taxon>Euarchontoglires</taxon>
        <taxon>Glires</taxon>
        <taxon>Rodentia</taxon>
        <taxon>Myomorpha</taxon>
        <taxon>Muroidea</taxon>
        <taxon>Cricetidae</taxon>
        <taxon>Arvicolinae</taxon>
        <taxon>Microtus</taxon>
    </lineage>
</organism>
<protein>
    <submittedName>
        <fullName evidence="5">Coiled-coil domain-containing protein 129</fullName>
    </submittedName>
</protein>